<dbReference type="EnsemblMetazoa" id="XM_777301">
    <property type="protein sequence ID" value="XP_782394"/>
    <property type="gene ID" value="LOC577047"/>
</dbReference>
<dbReference type="GO" id="GO:0000139">
    <property type="term" value="C:Golgi membrane"/>
    <property type="evidence" value="ECO:0007669"/>
    <property type="project" value="UniProtKB-SubCell"/>
</dbReference>
<evidence type="ECO:0000256" key="12">
    <source>
        <dbReference type="ARBA" id="ARBA00023034"/>
    </source>
</evidence>
<evidence type="ECO:0000256" key="9">
    <source>
        <dbReference type="ARBA" id="ARBA00022723"/>
    </source>
</evidence>
<keyword evidence="12" id="KW-0333">Golgi apparatus</keyword>
<evidence type="ECO:0000313" key="22">
    <source>
        <dbReference type="Proteomes" id="UP000007110"/>
    </source>
</evidence>
<dbReference type="PANTHER" id="PTHR46420:SF1">
    <property type="entry name" value="BETA-1,4-GLUCURONYLTRANSFERASE 1"/>
    <property type="match status" value="1"/>
</dbReference>
<dbReference type="Proteomes" id="UP000007110">
    <property type="component" value="Unassembled WGS sequence"/>
</dbReference>
<evidence type="ECO:0000256" key="13">
    <source>
        <dbReference type="ARBA" id="ARBA00023136"/>
    </source>
</evidence>
<dbReference type="InterPro" id="IPR043189">
    <property type="entry name" value="B4GAT1"/>
</dbReference>
<dbReference type="OMA" id="SGQYRIY"/>
<comment type="subcellular location">
    <subcellularLocation>
        <location evidence="2">Golgi apparatus membrane</location>
        <topology evidence="2">Single-pass type II membrane protein</topology>
    </subcellularLocation>
</comment>
<dbReference type="KEGG" id="spu:577047"/>
<keyword evidence="11" id="KW-1133">Transmembrane helix</keyword>
<dbReference type="AlphaFoldDB" id="A0A7M7RDG3"/>
<accession>A0A7M7RDG3</accession>
<evidence type="ECO:0000256" key="5">
    <source>
        <dbReference type="ARBA" id="ARBA00017962"/>
    </source>
</evidence>
<comment type="cofactor">
    <cofactor evidence="1">
        <name>Mn(2+)</name>
        <dbReference type="ChEBI" id="CHEBI:29035"/>
    </cofactor>
</comment>
<protein>
    <recommendedName>
        <fullName evidence="5">Beta-1,4-glucuronyltransferase 1</fullName>
    </recommendedName>
    <alternativeName>
        <fullName evidence="16">I-beta-1,3-N-acetylglucosaminyltransferase</fullName>
    </alternativeName>
    <alternativeName>
        <fullName evidence="19">N-acetyllactosaminide beta-1,3-N-acetylglucosaminyltransferase</fullName>
    </alternativeName>
    <alternativeName>
        <fullName evidence="17">Poly-N-acetyllactosamine extension enzyme</fullName>
    </alternativeName>
    <alternativeName>
        <fullName evidence="18">UDP-GlcNAc:betaGal beta-1,3-N-acetylglucosaminyltransferase 1</fullName>
    </alternativeName>
</protein>
<evidence type="ECO:0000256" key="6">
    <source>
        <dbReference type="ARBA" id="ARBA00022676"/>
    </source>
</evidence>
<keyword evidence="10" id="KW-0735">Signal-anchor</keyword>
<dbReference type="Pfam" id="PF13896">
    <property type="entry name" value="Glyco_transf_49"/>
    <property type="match status" value="1"/>
</dbReference>
<comment type="similarity">
    <text evidence="4">Belongs to the glycosyltransferase 49 family.</text>
</comment>
<keyword evidence="7" id="KW-0808">Transferase</keyword>
<comment type="catalytic activity">
    <reaction evidence="20">
        <text>3-O-[beta-D-Xyl-(1-&gt;4)-Rib-ol-P-Rib-ol-P-3-beta-D-GalNAc-(1-&gt;3)-beta-D-GlcNAc-(1-&gt;4)-(O-6-P-alpha-D-Man)]-Thr-[protein] + UDP-alpha-D-glucuronate = 3-O-[beta-D-GlcA-(1-&gt;3)-beta-D-Xyl-(1-&gt;4)-Rib-ol-P-Rib-ol-P-3-beta-D-GalNAc-(1-&gt;3)-beta-D-GlcNAc-(1-&gt;4)-(O-6-P-alpha-D-Man)]-Thr-[protein] + UDP + H(+)</text>
        <dbReference type="Rhea" id="RHEA:46860"/>
        <dbReference type="Rhea" id="RHEA-COMP:15023"/>
        <dbReference type="Rhea" id="RHEA-COMP:17482"/>
        <dbReference type="ChEBI" id="CHEBI:15378"/>
        <dbReference type="ChEBI" id="CHEBI:58052"/>
        <dbReference type="ChEBI" id="CHEBI:58223"/>
        <dbReference type="ChEBI" id="CHEBI:142405"/>
        <dbReference type="ChEBI" id="CHEBI:177336"/>
    </reaction>
</comment>
<dbReference type="GO" id="GO:0005794">
    <property type="term" value="C:Golgi apparatus"/>
    <property type="evidence" value="ECO:0000318"/>
    <property type="project" value="GO_Central"/>
</dbReference>
<dbReference type="FunCoup" id="A0A7M7RDG3">
    <property type="interactions" value="915"/>
</dbReference>
<organism evidence="21 22">
    <name type="scientific">Strongylocentrotus purpuratus</name>
    <name type="common">Purple sea urchin</name>
    <dbReference type="NCBI Taxonomy" id="7668"/>
    <lineage>
        <taxon>Eukaryota</taxon>
        <taxon>Metazoa</taxon>
        <taxon>Echinodermata</taxon>
        <taxon>Eleutherozoa</taxon>
        <taxon>Echinozoa</taxon>
        <taxon>Echinoidea</taxon>
        <taxon>Euechinoidea</taxon>
        <taxon>Echinacea</taxon>
        <taxon>Camarodonta</taxon>
        <taxon>Echinidea</taxon>
        <taxon>Strongylocentrotidae</taxon>
        <taxon>Strongylocentrotus</taxon>
    </lineage>
</organism>
<dbReference type="PANTHER" id="PTHR46420">
    <property type="entry name" value="BETA-1,4-GLUCURONYLTRANSFERASE 1"/>
    <property type="match status" value="1"/>
</dbReference>
<reference evidence="22" key="1">
    <citation type="submission" date="2015-02" db="EMBL/GenBank/DDBJ databases">
        <title>Genome sequencing for Strongylocentrotus purpuratus.</title>
        <authorList>
            <person name="Murali S."/>
            <person name="Liu Y."/>
            <person name="Vee V."/>
            <person name="English A."/>
            <person name="Wang M."/>
            <person name="Skinner E."/>
            <person name="Han Y."/>
            <person name="Muzny D.M."/>
            <person name="Worley K.C."/>
            <person name="Gibbs R.A."/>
        </authorList>
    </citation>
    <scope>NUCLEOTIDE SEQUENCE</scope>
</reference>
<comment type="pathway">
    <text evidence="3">Protein modification; protein glycosylation.</text>
</comment>
<keyword evidence="8" id="KW-0812">Transmembrane</keyword>
<dbReference type="GO" id="GO:0035269">
    <property type="term" value="P:protein O-linked glycosylation via mannose"/>
    <property type="evidence" value="ECO:0000318"/>
    <property type="project" value="GO_Central"/>
</dbReference>
<name>A0A7M7RDG3_STRPU</name>
<evidence type="ECO:0000256" key="4">
    <source>
        <dbReference type="ARBA" id="ARBA00008539"/>
    </source>
</evidence>
<keyword evidence="14" id="KW-0325">Glycoprotein</keyword>
<dbReference type="EnsemblMetazoa" id="XM_030998858">
    <property type="protein sequence ID" value="XP_030854718"/>
    <property type="gene ID" value="LOC577047"/>
</dbReference>
<dbReference type="OrthoDB" id="9974378at2759"/>
<evidence type="ECO:0000256" key="17">
    <source>
        <dbReference type="ARBA" id="ARBA00032175"/>
    </source>
</evidence>
<evidence type="ECO:0000256" key="10">
    <source>
        <dbReference type="ARBA" id="ARBA00022968"/>
    </source>
</evidence>
<keyword evidence="15" id="KW-0464">Manganese</keyword>
<evidence type="ECO:0000256" key="20">
    <source>
        <dbReference type="ARBA" id="ARBA00047852"/>
    </source>
</evidence>
<evidence type="ECO:0000256" key="2">
    <source>
        <dbReference type="ARBA" id="ARBA00004323"/>
    </source>
</evidence>
<evidence type="ECO:0000256" key="7">
    <source>
        <dbReference type="ARBA" id="ARBA00022679"/>
    </source>
</evidence>
<evidence type="ECO:0000313" key="21">
    <source>
        <dbReference type="EnsemblMetazoa" id="XP_782394"/>
    </source>
</evidence>
<keyword evidence="22" id="KW-1185">Reference proteome</keyword>
<keyword evidence="6" id="KW-0328">Glycosyltransferase</keyword>
<evidence type="ECO:0000256" key="16">
    <source>
        <dbReference type="ARBA" id="ARBA00030723"/>
    </source>
</evidence>
<proteinExistence type="inferred from homology"/>
<keyword evidence="13" id="KW-0472">Membrane</keyword>
<dbReference type="UniPathway" id="UPA00378"/>
<evidence type="ECO:0000256" key="19">
    <source>
        <dbReference type="ARBA" id="ARBA00033291"/>
    </source>
</evidence>
<evidence type="ECO:0000256" key="1">
    <source>
        <dbReference type="ARBA" id="ARBA00001936"/>
    </source>
</evidence>
<evidence type="ECO:0000256" key="18">
    <source>
        <dbReference type="ARBA" id="ARBA00032181"/>
    </source>
</evidence>
<dbReference type="RefSeq" id="XP_030854718.1">
    <property type="nucleotide sequence ID" value="XM_030998858.1"/>
</dbReference>
<evidence type="ECO:0000256" key="14">
    <source>
        <dbReference type="ARBA" id="ARBA00023180"/>
    </source>
</evidence>
<evidence type="ECO:0000256" key="8">
    <source>
        <dbReference type="ARBA" id="ARBA00022692"/>
    </source>
</evidence>
<dbReference type="RefSeq" id="XP_782394.1">
    <property type="nucleotide sequence ID" value="XM_777301.5"/>
</dbReference>
<dbReference type="GeneID" id="577047"/>
<evidence type="ECO:0000256" key="11">
    <source>
        <dbReference type="ARBA" id="ARBA00022989"/>
    </source>
</evidence>
<dbReference type="CTD" id="11041"/>
<sequence length="441" mass="51301">MRCTLLQYSICALVVVLTLLQLIQLTMVSWLDNRNPNSILTGAREALPMSDKQNQNQNQTHQQRDKLIHITLPPAKLNTYGSYQIFYDFAKARSRLKSVKRRDITLITHCSMNNLHHVPDLVDRWKGPISLAVFGSLSDVKTIVSYIMSLKECILGVRRNVTFHLVHPVNSVSEEAEIFGSVNNKRSIRVPLIHCSKLMEAIKASYSSVSNYAADGILYPNNLLRNVGRANILTEFHFVLDIDMLPSVGLRENFLNFVKGSSSLWLDEDMVQQMVFVLPAFEMDDRAVSKVPGDKKELLSYLEKDRVRQFYVKACLYCQNHTDYRRWTSLQSFTGQLGVAYTVEWKPMWEPFYISRSDAPLYDERFRQYGYNRISQVCELYMAGFNFAVLDKAFVVHKGFKETTEFHQQKDEENRNNYYLFLQFHTALEYQYPETKRRCIK</sequence>
<dbReference type="GO" id="GO:0015020">
    <property type="term" value="F:glucuronosyltransferase activity"/>
    <property type="evidence" value="ECO:0000318"/>
    <property type="project" value="GO_Central"/>
</dbReference>
<keyword evidence="9" id="KW-0479">Metal-binding</keyword>
<reference evidence="21" key="2">
    <citation type="submission" date="2021-01" db="UniProtKB">
        <authorList>
            <consortium name="EnsemblMetazoa"/>
        </authorList>
    </citation>
    <scope>IDENTIFICATION</scope>
</reference>
<dbReference type="InParanoid" id="A0A7M7RDG3"/>
<dbReference type="GO" id="GO:0046872">
    <property type="term" value="F:metal ion binding"/>
    <property type="evidence" value="ECO:0007669"/>
    <property type="project" value="UniProtKB-KW"/>
</dbReference>
<evidence type="ECO:0000256" key="15">
    <source>
        <dbReference type="ARBA" id="ARBA00023211"/>
    </source>
</evidence>
<evidence type="ECO:0000256" key="3">
    <source>
        <dbReference type="ARBA" id="ARBA00004922"/>
    </source>
</evidence>